<dbReference type="SUPFAM" id="SSF51306">
    <property type="entry name" value="LexA/Signal peptidase"/>
    <property type="match status" value="1"/>
</dbReference>
<evidence type="ECO:0000256" key="5">
    <source>
        <dbReference type="ARBA" id="ARBA00022801"/>
    </source>
</evidence>
<evidence type="ECO:0000256" key="4">
    <source>
        <dbReference type="ARBA" id="ARBA00019232"/>
    </source>
</evidence>
<organism evidence="8 9">
    <name type="scientific">Pseudobowmanella zhangzhouensis</name>
    <dbReference type="NCBI Taxonomy" id="1537679"/>
    <lineage>
        <taxon>Bacteria</taxon>
        <taxon>Pseudomonadati</taxon>
        <taxon>Pseudomonadota</taxon>
        <taxon>Gammaproteobacteria</taxon>
        <taxon>Alteromonadales</taxon>
        <taxon>Alteromonadaceae</taxon>
    </lineage>
</organism>
<dbReference type="PRINTS" id="PR00727">
    <property type="entry name" value="LEADERPTASE"/>
</dbReference>
<dbReference type="CDD" id="cd06530">
    <property type="entry name" value="S26_SPase_I"/>
    <property type="match status" value="1"/>
</dbReference>
<evidence type="ECO:0000256" key="3">
    <source>
        <dbReference type="ARBA" id="ARBA00013208"/>
    </source>
</evidence>
<dbReference type="PROSITE" id="PS00760">
    <property type="entry name" value="SPASE_I_2"/>
    <property type="match status" value="1"/>
</dbReference>
<feature type="transmembrane region" description="Helical" evidence="6">
    <location>
        <begin position="94"/>
        <end position="115"/>
    </location>
</feature>
<dbReference type="Gene3D" id="2.10.109.10">
    <property type="entry name" value="Umud Fragment, subunit A"/>
    <property type="match status" value="1"/>
</dbReference>
<protein>
    <recommendedName>
        <fullName evidence="4 6">Signal peptidase I</fullName>
        <ecNumber evidence="3 6">3.4.21.89</ecNumber>
    </recommendedName>
</protein>
<dbReference type="InterPro" id="IPR036286">
    <property type="entry name" value="LexA/Signal_pep-like_sf"/>
</dbReference>
<comment type="subcellular location">
    <subcellularLocation>
        <location evidence="6">Membrane</location>
        <topology evidence="6">Multi-pass membrane protein</topology>
    </subcellularLocation>
</comment>
<feature type="transmembrane region" description="Helical" evidence="6">
    <location>
        <begin position="31"/>
        <end position="48"/>
    </location>
</feature>
<dbReference type="PANTHER" id="PTHR43390:SF1">
    <property type="entry name" value="CHLOROPLAST PROCESSING PEPTIDASE"/>
    <property type="match status" value="1"/>
</dbReference>
<comment type="caution">
    <text evidence="8">The sequence shown here is derived from an EMBL/GenBank/DDBJ whole genome shotgun (WGS) entry which is preliminary data.</text>
</comment>
<keyword evidence="5 6" id="KW-0378">Hydrolase</keyword>
<sequence>MHWKPKGWIAIIVGIIFQPFVFLYVNRPRLFWCYFCASIVVTFLDYLLHGNLVKDSIFEYTYLSWLFIVICPIHAYKITKSYDSNQLRNWYTRWWAIPCIYAAYFIPIFLFRAFLFEPFNISASSMSPTLNVGDHLIVKKWGFGGYSTYGIDVVNTDLADEMLVQRGHIYVFYPPKSINPYVKRVIGLPGDLIEIREDIIYVNGNALLSKLVSESANEKIFRETFQDNSYLIQRLPSRPYNVNSTIRVPEHHYFFLGDNRDNSADSRIWGTISGKNFVGEVIYVF</sequence>
<dbReference type="Pfam" id="PF10502">
    <property type="entry name" value="Peptidase_S26"/>
    <property type="match status" value="1"/>
</dbReference>
<proteinExistence type="inferred from homology"/>
<dbReference type="EMBL" id="JBHSUS010000001">
    <property type="protein sequence ID" value="MFC6441355.1"/>
    <property type="molecule type" value="Genomic_DNA"/>
</dbReference>
<keyword evidence="6" id="KW-0472">Membrane</keyword>
<dbReference type="InterPro" id="IPR019758">
    <property type="entry name" value="Pept_S26A_signal_pept_1_CS"/>
</dbReference>
<comment type="similarity">
    <text evidence="2 6">Belongs to the peptidase S26 family.</text>
</comment>
<dbReference type="PANTHER" id="PTHR43390">
    <property type="entry name" value="SIGNAL PEPTIDASE I"/>
    <property type="match status" value="1"/>
</dbReference>
<dbReference type="NCBIfam" id="TIGR02227">
    <property type="entry name" value="sigpep_I_bact"/>
    <property type="match status" value="1"/>
</dbReference>
<reference evidence="9" key="1">
    <citation type="journal article" date="2019" name="Int. J. Syst. Evol. Microbiol.">
        <title>The Global Catalogue of Microorganisms (GCM) 10K type strain sequencing project: providing services to taxonomists for standard genome sequencing and annotation.</title>
        <authorList>
            <consortium name="The Broad Institute Genomics Platform"/>
            <consortium name="The Broad Institute Genome Sequencing Center for Infectious Disease"/>
            <person name="Wu L."/>
            <person name="Ma J."/>
        </authorList>
    </citation>
    <scope>NUCLEOTIDE SEQUENCE [LARGE SCALE GENOMIC DNA]</scope>
    <source>
        <strain evidence="9">CGMCC 1.16031</strain>
    </source>
</reference>
<dbReference type="EC" id="3.4.21.89" evidence="3 6"/>
<name>A0ABW1XQ05_9ALTE</name>
<feature type="transmembrane region" description="Helical" evidence="6">
    <location>
        <begin position="7"/>
        <end position="25"/>
    </location>
</feature>
<dbReference type="Proteomes" id="UP001596364">
    <property type="component" value="Unassembled WGS sequence"/>
</dbReference>
<dbReference type="InterPro" id="IPR000223">
    <property type="entry name" value="Pept_S26A_signal_pept_1"/>
</dbReference>
<dbReference type="InterPro" id="IPR019757">
    <property type="entry name" value="Pept_S26A_signal_pept_1_Lys-AS"/>
</dbReference>
<dbReference type="RefSeq" id="WP_131257881.1">
    <property type="nucleotide sequence ID" value="NZ_JBHSUS010000001.1"/>
</dbReference>
<evidence type="ECO:0000256" key="6">
    <source>
        <dbReference type="RuleBase" id="RU362042"/>
    </source>
</evidence>
<dbReference type="InterPro" id="IPR019533">
    <property type="entry name" value="Peptidase_S26"/>
</dbReference>
<evidence type="ECO:0000256" key="2">
    <source>
        <dbReference type="ARBA" id="ARBA00009370"/>
    </source>
</evidence>
<evidence type="ECO:0000259" key="7">
    <source>
        <dbReference type="Pfam" id="PF10502"/>
    </source>
</evidence>
<keyword evidence="6" id="KW-1133">Transmembrane helix</keyword>
<accession>A0ABW1XQ05</accession>
<dbReference type="GO" id="GO:0009003">
    <property type="term" value="F:signal peptidase activity"/>
    <property type="evidence" value="ECO:0007669"/>
    <property type="project" value="UniProtKB-EC"/>
</dbReference>
<gene>
    <name evidence="8" type="primary">lepB</name>
    <name evidence="8" type="ORF">ACFP85_14475</name>
</gene>
<feature type="transmembrane region" description="Helical" evidence="6">
    <location>
        <begin position="60"/>
        <end position="79"/>
    </location>
</feature>
<evidence type="ECO:0000313" key="8">
    <source>
        <dbReference type="EMBL" id="MFC6441355.1"/>
    </source>
</evidence>
<evidence type="ECO:0000256" key="1">
    <source>
        <dbReference type="ARBA" id="ARBA00000677"/>
    </source>
</evidence>
<comment type="catalytic activity">
    <reaction evidence="1 6">
        <text>Cleavage of hydrophobic, N-terminal signal or leader sequences from secreted and periplasmic proteins.</text>
        <dbReference type="EC" id="3.4.21.89"/>
    </reaction>
</comment>
<feature type="domain" description="Peptidase S26" evidence="7">
    <location>
        <begin position="103"/>
        <end position="284"/>
    </location>
</feature>
<keyword evidence="6" id="KW-0812">Transmembrane</keyword>
<evidence type="ECO:0000313" key="9">
    <source>
        <dbReference type="Proteomes" id="UP001596364"/>
    </source>
</evidence>
<dbReference type="PROSITE" id="PS00761">
    <property type="entry name" value="SPASE_I_3"/>
    <property type="match status" value="1"/>
</dbReference>
<keyword evidence="6" id="KW-0645">Protease</keyword>
<keyword evidence="9" id="KW-1185">Reference proteome</keyword>